<name>A0A2A6RDH8_9CHLR</name>
<sequence>MSSTQVVQRRPIMWLLIVLLLAGSVLGFMRIEQTTTAHSAPNASSPSVFPPDDTHVLARFTFNGHVEDVSGNQRHATLIGGEFVSSRFGQGLLVGQAASNGIDWSAYANLLAHPYTIEMVLTPEETQNWRKLFGFSDTADAGWYYRSQGFQAYPHPTIGSNQLLPNQRHYLAIVSTAANQIEVYFQGALIGTTNASFTAPPQQALFFRDDVNTGRREQLVGVIEGLRISATTRTAQELTAAYQRLAALEQEVFVQKRADRTLINAGEDLTYTLRLTNPQASSVTVTEIVDQLPAGFRYQTGSTALLTTSDPQITEQNSAQQLRWAGPFTLPGQSFIELRFQVAISPNLSSGTYRNSAYATLQRDGNLIAALPALNAAPVVIPPPTAARNPSATTEGGSVTVDPATGRPTISLPRGNTRGVLFTTQATCPTPPGGEPTSVVLLHNGYSYAMQETPPASGTYAVTIPANQLANAAIHIVVTCSGDTEQPIENEVGQVQFYDPSGIIFDAATGNPLTGATVTLYRVPGAEVGTGCLTVETRPAARDEREPWSGVADHVPGANDERLQPDLDPPQIRPAQNPQITNNEGRYGWDVVTGCWYIQVSAPGYQSRVSPLVGVPPEVTDLHLGLTPRSSEDLSHVFLPVIVR</sequence>
<feature type="compositionally biased region" description="Polar residues" evidence="1">
    <location>
        <begin position="388"/>
        <end position="397"/>
    </location>
</feature>
<dbReference type="RefSeq" id="WP_097646121.1">
    <property type="nucleotide sequence ID" value="NZ_NQWI01000222.1"/>
</dbReference>
<comment type="caution">
    <text evidence="4">The sequence shown here is derived from an EMBL/GenBank/DDBJ whole genome shotgun (WGS) entry which is preliminary data.</text>
</comment>
<dbReference type="Proteomes" id="UP000220527">
    <property type="component" value="Unassembled WGS sequence"/>
</dbReference>
<dbReference type="NCBIfam" id="TIGR01451">
    <property type="entry name" value="B_ant_repeat"/>
    <property type="match status" value="1"/>
</dbReference>
<proteinExistence type="predicted"/>
<keyword evidence="2" id="KW-0472">Membrane</keyword>
<feature type="region of interest" description="Disordered" evidence="1">
    <location>
        <begin position="387"/>
        <end position="416"/>
    </location>
</feature>
<dbReference type="Gene3D" id="2.60.40.1120">
    <property type="entry name" value="Carboxypeptidase-like, regulatory domain"/>
    <property type="match status" value="1"/>
</dbReference>
<dbReference type="Pfam" id="PF01345">
    <property type="entry name" value="DUF11"/>
    <property type="match status" value="1"/>
</dbReference>
<dbReference type="InterPro" id="IPR008969">
    <property type="entry name" value="CarboxyPept-like_regulatory"/>
</dbReference>
<evidence type="ECO:0000256" key="1">
    <source>
        <dbReference type="SAM" id="MobiDB-lite"/>
    </source>
</evidence>
<protein>
    <recommendedName>
        <fullName evidence="3">DUF11 domain-containing protein</fullName>
    </recommendedName>
</protein>
<dbReference type="Gene3D" id="2.60.120.200">
    <property type="match status" value="1"/>
</dbReference>
<dbReference type="OrthoDB" id="9773411at2"/>
<feature type="transmembrane region" description="Helical" evidence="2">
    <location>
        <begin position="12"/>
        <end position="31"/>
    </location>
</feature>
<dbReference type="SUPFAM" id="SSF49464">
    <property type="entry name" value="Carboxypeptidase regulatory domain-like"/>
    <property type="match status" value="1"/>
</dbReference>
<dbReference type="InterPro" id="IPR001434">
    <property type="entry name" value="OmcB-like_DUF11"/>
</dbReference>
<keyword evidence="2" id="KW-1133">Transmembrane helix</keyword>
<dbReference type="EMBL" id="NQWI01000222">
    <property type="protein sequence ID" value="PDV99539.1"/>
    <property type="molecule type" value="Genomic_DNA"/>
</dbReference>
<accession>A0A2A6RDH8</accession>
<dbReference type="AlphaFoldDB" id="A0A2A6RDH8"/>
<dbReference type="InterPro" id="IPR013320">
    <property type="entry name" value="ConA-like_dom_sf"/>
</dbReference>
<gene>
    <name evidence="4" type="ORF">CJ255_21485</name>
</gene>
<feature type="region of interest" description="Disordered" evidence="1">
    <location>
        <begin position="539"/>
        <end position="581"/>
    </location>
</feature>
<feature type="domain" description="DUF11" evidence="3">
    <location>
        <begin position="254"/>
        <end position="361"/>
    </location>
</feature>
<keyword evidence="5" id="KW-1185">Reference proteome</keyword>
<keyword evidence="2" id="KW-0812">Transmembrane</keyword>
<evidence type="ECO:0000313" key="5">
    <source>
        <dbReference type="Proteomes" id="UP000220527"/>
    </source>
</evidence>
<dbReference type="InterPro" id="IPR047589">
    <property type="entry name" value="DUF11_rpt"/>
</dbReference>
<evidence type="ECO:0000313" key="4">
    <source>
        <dbReference type="EMBL" id="PDV99539.1"/>
    </source>
</evidence>
<organism evidence="4 5">
    <name type="scientific">Candidatus Viridilinea mediisalina</name>
    <dbReference type="NCBI Taxonomy" id="2024553"/>
    <lineage>
        <taxon>Bacteria</taxon>
        <taxon>Bacillati</taxon>
        <taxon>Chloroflexota</taxon>
        <taxon>Chloroflexia</taxon>
        <taxon>Chloroflexales</taxon>
        <taxon>Chloroflexineae</taxon>
        <taxon>Oscillochloridaceae</taxon>
        <taxon>Candidatus Viridilinea</taxon>
    </lineage>
</organism>
<evidence type="ECO:0000256" key="2">
    <source>
        <dbReference type="SAM" id="Phobius"/>
    </source>
</evidence>
<dbReference type="SUPFAM" id="SSF49899">
    <property type="entry name" value="Concanavalin A-like lectins/glucanases"/>
    <property type="match status" value="1"/>
</dbReference>
<evidence type="ECO:0000259" key="3">
    <source>
        <dbReference type="Pfam" id="PF01345"/>
    </source>
</evidence>
<reference evidence="5" key="1">
    <citation type="submission" date="2017-08" db="EMBL/GenBank/DDBJ databases">
        <authorList>
            <person name="Grouzdev D.S."/>
            <person name="Gaisin V.A."/>
            <person name="Rysina M.S."/>
            <person name="Gorlenko V.M."/>
        </authorList>
    </citation>
    <scope>NUCLEOTIDE SEQUENCE [LARGE SCALE GENOMIC DNA]</scope>
    <source>
        <strain evidence="5">Kir15-3F</strain>
    </source>
</reference>